<comment type="subcellular location">
    <subcellularLocation>
        <location evidence="1">Membrane</location>
        <topology evidence="1">Multi-pass membrane protein</topology>
    </subcellularLocation>
</comment>
<dbReference type="RefSeq" id="XP_012203829.1">
    <property type="nucleotide sequence ID" value="XM_012348439.1"/>
</dbReference>
<dbReference type="InterPro" id="IPR036259">
    <property type="entry name" value="MFS_trans_sf"/>
</dbReference>
<evidence type="ECO:0000256" key="7">
    <source>
        <dbReference type="SAM" id="Phobius"/>
    </source>
</evidence>
<reference evidence="8 9" key="1">
    <citation type="journal article" date="2013" name="PLoS Genet.">
        <title>Distinctive expansion of potential virulence genes in the genome of the oomycete fish pathogen Saprolegnia parasitica.</title>
        <authorList>
            <person name="Jiang R.H."/>
            <person name="de Bruijn I."/>
            <person name="Haas B.J."/>
            <person name="Belmonte R."/>
            <person name="Lobach L."/>
            <person name="Christie J."/>
            <person name="van den Ackerveken G."/>
            <person name="Bottin A."/>
            <person name="Bulone V."/>
            <person name="Diaz-Moreno S.M."/>
            <person name="Dumas B."/>
            <person name="Fan L."/>
            <person name="Gaulin E."/>
            <person name="Govers F."/>
            <person name="Grenville-Briggs L.J."/>
            <person name="Horner N.R."/>
            <person name="Levin J.Z."/>
            <person name="Mammella M."/>
            <person name="Meijer H.J."/>
            <person name="Morris P."/>
            <person name="Nusbaum C."/>
            <person name="Oome S."/>
            <person name="Phillips A.J."/>
            <person name="van Rooyen D."/>
            <person name="Rzeszutek E."/>
            <person name="Saraiva M."/>
            <person name="Secombes C.J."/>
            <person name="Seidl M.F."/>
            <person name="Snel B."/>
            <person name="Stassen J.H."/>
            <person name="Sykes S."/>
            <person name="Tripathy S."/>
            <person name="van den Berg H."/>
            <person name="Vega-Arreguin J.C."/>
            <person name="Wawra S."/>
            <person name="Young S.K."/>
            <person name="Zeng Q."/>
            <person name="Dieguez-Uribeondo J."/>
            <person name="Russ C."/>
            <person name="Tyler B.M."/>
            <person name="van West P."/>
        </authorList>
    </citation>
    <scope>NUCLEOTIDE SEQUENCE [LARGE SCALE GENOMIC DNA]</scope>
    <source>
        <strain evidence="8 9">CBS 223.65</strain>
    </source>
</reference>
<dbReference type="PANTHER" id="PTHR31585:SF5">
    <property type="entry name" value="RNA-BINDING S4 DOMAIN-CONTAINING PROTEIN"/>
    <property type="match status" value="1"/>
</dbReference>
<dbReference type="GO" id="GO:0016020">
    <property type="term" value="C:membrane"/>
    <property type="evidence" value="ECO:0007669"/>
    <property type="project" value="UniProtKB-SubCell"/>
</dbReference>
<comment type="similarity">
    <text evidence="2">Belongs to the major facilitator superfamily. Folate-biopterin transporter (TC 2.A.71) family.</text>
</comment>
<evidence type="ECO:0000313" key="9">
    <source>
        <dbReference type="Proteomes" id="UP000030745"/>
    </source>
</evidence>
<dbReference type="VEuPathDB" id="FungiDB:SPRG_09343"/>
<dbReference type="EMBL" id="KK583232">
    <property type="protein sequence ID" value="KDO25401.1"/>
    <property type="molecule type" value="Genomic_DNA"/>
</dbReference>
<feature type="transmembrane region" description="Helical" evidence="7">
    <location>
        <begin position="199"/>
        <end position="220"/>
    </location>
</feature>
<organism evidence="8 9">
    <name type="scientific">Saprolegnia parasitica (strain CBS 223.65)</name>
    <dbReference type="NCBI Taxonomy" id="695850"/>
    <lineage>
        <taxon>Eukaryota</taxon>
        <taxon>Sar</taxon>
        <taxon>Stramenopiles</taxon>
        <taxon>Oomycota</taxon>
        <taxon>Saprolegniomycetes</taxon>
        <taxon>Saprolegniales</taxon>
        <taxon>Saprolegniaceae</taxon>
        <taxon>Saprolegnia</taxon>
    </lineage>
</organism>
<evidence type="ECO:0000256" key="6">
    <source>
        <dbReference type="ARBA" id="ARBA00023136"/>
    </source>
</evidence>
<feature type="transmembrane region" description="Helical" evidence="7">
    <location>
        <begin position="280"/>
        <end position="299"/>
    </location>
</feature>
<feature type="transmembrane region" description="Helical" evidence="7">
    <location>
        <begin position="134"/>
        <end position="151"/>
    </location>
</feature>
<keyword evidence="6 7" id="KW-0472">Membrane</keyword>
<feature type="transmembrane region" description="Helical" evidence="7">
    <location>
        <begin position="241"/>
        <end position="260"/>
    </location>
</feature>
<dbReference type="OrthoDB" id="68145at2759"/>
<name>A0A067CFS2_SAPPC</name>
<feature type="transmembrane region" description="Helical" evidence="7">
    <location>
        <begin position="71"/>
        <end position="89"/>
    </location>
</feature>
<evidence type="ECO:0008006" key="10">
    <source>
        <dbReference type="Google" id="ProtNLM"/>
    </source>
</evidence>
<evidence type="ECO:0000256" key="1">
    <source>
        <dbReference type="ARBA" id="ARBA00004141"/>
    </source>
</evidence>
<dbReference type="STRING" id="695850.A0A067CFS2"/>
<keyword evidence="4 7" id="KW-0812">Transmembrane</keyword>
<dbReference type="GeneID" id="24131512"/>
<evidence type="ECO:0000256" key="5">
    <source>
        <dbReference type="ARBA" id="ARBA00022989"/>
    </source>
</evidence>
<evidence type="ECO:0000256" key="2">
    <source>
        <dbReference type="ARBA" id="ARBA00007015"/>
    </source>
</evidence>
<accession>A0A067CFS2</accession>
<feature type="transmembrane region" description="Helical" evidence="7">
    <location>
        <begin position="359"/>
        <end position="379"/>
    </location>
</feature>
<dbReference type="AlphaFoldDB" id="A0A067CFS2"/>
<dbReference type="InterPro" id="IPR039309">
    <property type="entry name" value="BT1"/>
</dbReference>
<evidence type="ECO:0000313" key="8">
    <source>
        <dbReference type="EMBL" id="KDO25401.1"/>
    </source>
</evidence>
<feature type="transmembrane region" description="Helical" evidence="7">
    <location>
        <begin position="499"/>
        <end position="520"/>
    </location>
</feature>
<evidence type="ECO:0000256" key="3">
    <source>
        <dbReference type="ARBA" id="ARBA00022448"/>
    </source>
</evidence>
<keyword evidence="3" id="KW-0813">Transport</keyword>
<dbReference type="Pfam" id="PF03092">
    <property type="entry name" value="BT1"/>
    <property type="match status" value="2"/>
</dbReference>
<dbReference type="PANTHER" id="PTHR31585">
    <property type="entry name" value="FOLATE-BIOPTERIN TRANSPORTER 1, CHLOROPLASTIC"/>
    <property type="match status" value="1"/>
</dbReference>
<protein>
    <recommendedName>
        <fullName evidence="10">Major facilitator superfamily associated domain-containing protein</fullName>
    </recommendedName>
</protein>
<dbReference type="Proteomes" id="UP000030745">
    <property type="component" value="Unassembled WGS sequence"/>
</dbReference>
<dbReference type="OMA" id="YSATSCL"/>
<keyword evidence="9" id="KW-1185">Reference proteome</keyword>
<feature type="transmembrane region" description="Helical" evidence="7">
    <location>
        <begin position="541"/>
        <end position="564"/>
    </location>
</feature>
<feature type="transmembrane region" description="Helical" evidence="7">
    <location>
        <begin position="320"/>
        <end position="353"/>
    </location>
</feature>
<dbReference type="KEGG" id="spar:SPRG_09343"/>
<gene>
    <name evidence="8" type="ORF">SPRG_09343</name>
</gene>
<sequence>METTAKSNDGIWLYDDTLYAETLTAYPSRGHDSYEFYPHKISETDDPNGALRPGGALDLTSAEAIGLLGQYVAVGVIYGFLPALAYPVYTQYLNFSGYQVASYSTLVSISWSLKIFFGVLTDCFPLFGLKRKPYMIIGWLLCIAALCGLAFRPFPDPYLPRALAANLTDDVIPRVRGGDFSDLSADQVAMLHPSAKSEALYYILLSSIAGFGYVMADVAADAMVVQYAQREPIATRGKLQSAIYGTRYAASLLPSLVTGFCLNGHEFGGSFDWAISLNVLYGVMLLPCVVAILCVIFLVQEDREFRPMLRYYVSTLWRLLTLRVTWQICAFRFCSNFCYNFYATAAVIIPMQWARVEPLVAAGFDVLNTLLMSACIFAVGRWGVNMNWRRAIAIATIAEVVIDGSVMLCTTWDVVRNQFFFMGVTTPDTIPGAVRFVISAFCAVEIADVGNEGAVHSLVTSIVNLSDPVATMVYKYVDSFFDTEADDLATDTLHVRWQVTYTLLIAYGMQLASLAFLPLLPPQKAAVQWLKKRGGTHASAAVIIVICYCAALVFSVTTNIMSLYSATSCLRIAGGDGRPVRDALNRTICG</sequence>
<feature type="transmembrane region" description="Helical" evidence="7">
    <location>
        <begin position="109"/>
        <end position="127"/>
    </location>
</feature>
<proteinExistence type="inferred from homology"/>
<evidence type="ECO:0000256" key="4">
    <source>
        <dbReference type="ARBA" id="ARBA00022692"/>
    </source>
</evidence>
<keyword evidence="5 7" id="KW-1133">Transmembrane helix</keyword>
<dbReference type="SUPFAM" id="SSF103473">
    <property type="entry name" value="MFS general substrate transporter"/>
    <property type="match status" value="1"/>
</dbReference>